<sequence>QSQDLLGQIVKDWFREHETLFSHMDWSPPSPDLNPIGMCCRRLCAEVRLPSSVQHECNTGQK</sequence>
<organism evidence="1">
    <name type="scientific">Nothobranchius korthausae</name>
    <dbReference type="NCBI Taxonomy" id="1143690"/>
    <lineage>
        <taxon>Eukaryota</taxon>
        <taxon>Metazoa</taxon>
        <taxon>Chordata</taxon>
        <taxon>Craniata</taxon>
        <taxon>Vertebrata</taxon>
        <taxon>Euteleostomi</taxon>
        <taxon>Actinopterygii</taxon>
        <taxon>Neopterygii</taxon>
        <taxon>Teleostei</taxon>
        <taxon>Neoteleostei</taxon>
        <taxon>Acanthomorphata</taxon>
        <taxon>Ovalentaria</taxon>
        <taxon>Atherinomorphae</taxon>
        <taxon>Cyprinodontiformes</taxon>
        <taxon>Nothobranchiidae</taxon>
        <taxon>Nothobranchius</taxon>
    </lineage>
</organism>
<proteinExistence type="predicted"/>
<feature type="non-terminal residue" evidence="1">
    <location>
        <position position="62"/>
    </location>
</feature>
<dbReference type="GO" id="GO:0003676">
    <property type="term" value="F:nucleic acid binding"/>
    <property type="evidence" value="ECO:0007669"/>
    <property type="project" value="InterPro"/>
</dbReference>
<feature type="non-terminal residue" evidence="1">
    <location>
        <position position="1"/>
    </location>
</feature>
<evidence type="ECO:0000313" key="1">
    <source>
        <dbReference type="EMBL" id="SBQ48453.1"/>
    </source>
</evidence>
<dbReference type="InterPro" id="IPR036397">
    <property type="entry name" value="RNaseH_sf"/>
</dbReference>
<dbReference type="Gene3D" id="3.30.420.10">
    <property type="entry name" value="Ribonuclease H-like superfamily/Ribonuclease H"/>
    <property type="match status" value="1"/>
</dbReference>
<reference evidence="1" key="2">
    <citation type="submission" date="2016-06" db="EMBL/GenBank/DDBJ databases">
        <title>The genome of a short-lived fish provides insights into sex chromosome evolution and the genetic control of aging.</title>
        <authorList>
            <person name="Reichwald K."/>
            <person name="Felder M."/>
            <person name="Petzold A."/>
            <person name="Koch P."/>
            <person name="Groth M."/>
            <person name="Platzer M."/>
        </authorList>
    </citation>
    <scope>NUCLEOTIDE SEQUENCE</scope>
    <source>
        <tissue evidence="1">Brain</tissue>
    </source>
</reference>
<dbReference type="AlphaFoldDB" id="A0A1A8EPF3"/>
<gene>
    <name evidence="1" type="primary">BX000999.2</name>
</gene>
<accession>A0A1A8EPF3</accession>
<name>A0A1A8EPF3_9TELE</name>
<reference evidence="1" key="1">
    <citation type="submission" date="2016-05" db="EMBL/GenBank/DDBJ databases">
        <authorList>
            <person name="Lavstsen T."/>
            <person name="Jespersen J.S."/>
        </authorList>
    </citation>
    <scope>NUCLEOTIDE SEQUENCE</scope>
    <source>
        <tissue evidence="1">Brain</tissue>
    </source>
</reference>
<dbReference type="EMBL" id="HAEB01001926">
    <property type="protein sequence ID" value="SBQ48453.1"/>
    <property type="molecule type" value="Transcribed_RNA"/>
</dbReference>
<protein>
    <recommendedName>
        <fullName evidence="2">Tc1-like transposase DDE domain-containing protein</fullName>
    </recommendedName>
</protein>
<evidence type="ECO:0008006" key="2">
    <source>
        <dbReference type="Google" id="ProtNLM"/>
    </source>
</evidence>